<proteinExistence type="predicted"/>
<dbReference type="OrthoDB" id="29451at2759"/>
<feature type="coiled-coil region" evidence="1">
    <location>
        <begin position="163"/>
        <end position="229"/>
    </location>
</feature>
<feature type="region of interest" description="Disordered" evidence="2">
    <location>
        <begin position="392"/>
        <end position="428"/>
    </location>
</feature>
<evidence type="ECO:0000256" key="2">
    <source>
        <dbReference type="SAM" id="MobiDB-lite"/>
    </source>
</evidence>
<evidence type="ECO:0000256" key="1">
    <source>
        <dbReference type="SAM" id="Coils"/>
    </source>
</evidence>
<keyword evidence="1" id="KW-0175">Coiled coil</keyword>
<protein>
    <submittedName>
        <fullName evidence="3">Uncharacterized protein</fullName>
    </submittedName>
</protein>
<name>A0A0A1U1V7_ENTIV</name>
<dbReference type="VEuPathDB" id="AmoebaDB:EIN_419300"/>
<gene>
    <name evidence="3" type="ORF">EIN_419300</name>
</gene>
<dbReference type="GeneID" id="14886970"/>
<keyword evidence="4" id="KW-1185">Reference proteome</keyword>
<feature type="compositionally biased region" description="Low complexity" evidence="2">
    <location>
        <begin position="27"/>
        <end position="41"/>
    </location>
</feature>
<evidence type="ECO:0000313" key="3">
    <source>
        <dbReference type="EMBL" id="ELP88001.1"/>
    </source>
</evidence>
<dbReference type="EMBL" id="KB206772">
    <property type="protein sequence ID" value="ELP88001.1"/>
    <property type="molecule type" value="Genomic_DNA"/>
</dbReference>
<dbReference type="KEGG" id="eiv:EIN_419300"/>
<organism evidence="3 4">
    <name type="scientific">Entamoeba invadens IP1</name>
    <dbReference type="NCBI Taxonomy" id="370355"/>
    <lineage>
        <taxon>Eukaryota</taxon>
        <taxon>Amoebozoa</taxon>
        <taxon>Evosea</taxon>
        <taxon>Archamoebae</taxon>
        <taxon>Mastigamoebida</taxon>
        <taxon>Entamoebidae</taxon>
        <taxon>Entamoeba</taxon>
    </lineage>
</organism>
<dbReference type="RefSeq" id="XP_004254772.1">
    <property type="nucleotide sequence ID" value="XM_004254724.1"/>
</dbReference>
<dbReference type="Proteomes" id="UP000014680">
    <property type="component" value="Unassembled WGS sequence"/>
</dbReference>
<sequence>MSCNDPLPHSTTENEENAYSQSDDGDLSYSSSTGSDTNTSESSDDDADMSSSELLEAWNETMKKLKFMMELYTKQKEENAKLVTHITEMSRIIKEMKTELSSLLLSKEKAVNDLLFEKNSHAQTLKKLEMVEKNENMKPFSGTLRCKCDITISNNEIVKFNMLKDENERVNEMQQKNEYLMKHCLELSEKNAIFTHMQTQLENDLNTTKKDYTTQIEKLQEDIREKDVKSFGVLENFRVVTDSFLGNVLTLWKKDSTLQTLKNDTKTLTDFAKFVGKIYKIDENAIVAVISDQKKNARISIPPQFRRKSSHKLMRQDTPLITSKPPTWPQTNGQSEINIQSKVQTEGHTKVQREKTAAFAKNDNKEKLKQEQMVFVNDEKSKEYSKECCKEEEKGGKAQITSQKTVPLKKLPKEKKRNATFRKSSVQKEKKELKSIQKLLSRSTISLDKV</sequence>
<feature type="compositionally biased region" description="Basic residues" evidence="2">
    <location>
        <begin position="410"/>
        <end position="420"/>
    </location>
</feature>
<evidence type="ECO:0000313" key="4">
    <source>
        <dbReference type="Proteomes" id="UP000014680"/>
    </source>
</evidence>
<dbReference type="AlphaFoldDB" id="A0A0A1U1V7"/>
<dbReference type="OMA" id="ETHESEK"/>
<feature type="region of interest" description="Disordered" evidence="2">
    <location>
        <begin position="1"/>
        <end position="51"/>
    </location>
</feature>
<accession>A0A0A1U1V7</accession>
<reference evidence="3 4" key="1">
    <citation type="submission" date="2012-10" db="EMBL/GenBank/DDBJ databases">
        <authorList>
            <person name="Zafar N."/>
            <person name="Inman J."/>
            <person name="Hall N."/>
            <person name="Lorenzi H."/>
            <person name="Caler E."/>
        </authorList>
    </citation>
    <scope>NUCLEOTIDE SEQUENCE [LARGE SCALE GENOMIC DNA]</scope>
    <source>
        <strain evidence="3 4">IP1</strain>
    </source>
</reference>